<evidence type="ECO:0000256" key="5">
    <source>
        <dbReference type="ARBA" id="ARBA00022989"/>
    </source>
</evidence>
<evidence type="ECO:0000256" key="2">
    <source>
        <dbReference type="ARBA" id="ARBA00022448"/>
    </source>
</evidence>
<evidence type="ECO:0000256" key="6">
    <source>
        <dbReference type="ARBA" id="ARBA00023136"/>
    </source>
</evidence>
<feature type="transmembrane region" description="Helical" evidence="7">
    <location>
        <begin position="288"/>
        <end position="309"/>
    </location>
</feature>
<dbReference type="GO" id="GO:0055085">
    <property type="term" value="P:transmembrane transport"/>
    <property type="evidence" value="ECO:0007669"/>
    <property type="project" value="InterPro"/>
</dbReference>
<dbReference type="SUPFAM" id="SSF161098">
    <property type="entry name" value="MetI-like"/>
    <property type="match status" value="1"/>
</dbReference>
<keyword evidence="10" id="KW-1185">Reference proteome</keyword>
<dbReference type="GO" id="GO:0005886">
    <property type="term" value="C:plasma membrane"/>
    <property type="evidence" value="ECO:0007669"/>
    <property type="project" value="UniProtKB-SubCell"/>
</dbReference>
<feature type="transmembrane region" description="Helical" evidence="7">
    <location>
        <begin position="234"/>
        <end position="253"/>
    </location>
</feature>
<dbReference type="CDD" id="cd06261">
    <property type="entry name" value="TM_PBP2"/>
    <property type="match status" value="1"/>
</dbReference>
<keyword evidence="3" id="KW-1003">Cell membrane</keyword>
<proteinExistence type="inferred from homology"/>
<evidence type="ECO:0000256" key="1">
    <source>
        <dbReference type="ARBA" id="ARBA00004651"/>
    </source>
</evidence>
<gene>
    <name evidence="9" type="ORF">SAMN05421642_102178</name>
</gene>
<dbReference type="InterPro" id="IPR000515">
    <property type="entry name" value="MetI-like"/>
</dbReference>
<dbReference type="PANTHER" id="PTHR43163:SF6">
    <property type="entry name" value="DIPEPTIDE TRANSPORT SYSTEM PERMEASE PROTEIN DPPB-RELATED"/>
    <property type="match status" value="1"/>
</dbReference>
<dbReference type="AlphaFoldDB" id="A0A239E535"/>
<protein>
    <submittedName>
        <fullName evidence="9">Peptide/nickel transport system permease protein</fullName>
    </submittedName>
</protein>
<comment type="subcellular location">
    <subcellularLocation>
        <location evidence="1 7">Cell membrane</location>
        <topology evidence="1 7">Multi-pass membrane protein</topology>
    </subcellularLocation>
</comment>
<keyword evidence="4 7" id="KW-0812">Transmembrane</keyword>
<evidence type="ECO:0000256" key="7">
    <source>
        <dbReference type="RuleBase" id="RU363032"/>
    </source>
</evidence>
<feature type="transmembrane region" description="Helical" evidence="7">
    <location>
        <begin position="129"/>
        <end position="150"/>
    </location>
</feature>
<evidence type="ECO:0000313" key="9">
    <source>
        <dbReference type="EMBL" id="SNS39103.1"/>
    </source>
</evidence>
<keyword evidence="6 7" id="KW-0472">Membrane</keyword>
<dbReference type="InterPro" id="IPR045621">
    <property type="entry name" value="BPD_transp_1_N"/>
</dbReference>
<feature type="transmembrane region" description="Helical" evidence="7">
    <location>
        <begin position="333"/>
        <end position="360"/>
    </location>
</feature>
<dbReference type="Gene3D" id="1.10.3720.10">
    <property type="entry name" value="MetI-like"/>
    <property type="match status" value="1"/>
</dbReference>
<dbReference type="RefSeq" id="WP_371828981.1">
    <property type="nucleotide sequence ID" value="NZ_FZOW01000002.1"/>
</dbReference>
<dbReference type="Pfam" id="PF19300">
    <property type="entry name" value="BPD_transp_1_N"/>
    <property type="match status" value="1"/>
</dbReference>
<dbReference type="PANTHER" id="PTHR43163">
    <property type="entry name" value="DIPEPTIDE TRANSPORT SYSTEM PERMEASE PROTEIN DPPB-RELATED"/>
    <property type="match status" value="1"/>
</dbReference>
<sequence>MSTTTPVGEVDGSAEKQSQQVSAPSRYGALARYLGIRFLLIIPTAWILVTVVFFLMRVIGDPITAALGGRLPAEQIAQRKAEAGYDRPILIQYWEYLRGLLTGDFGTSATDNREIADVLLVNGAATLELAFWALLVAFVVGVPLGFFAATHRDRFGDASLRIFAILAYAAPVFFVGMLLKLLFAVRLGWLPVAGRASTNVELALQNVSPKTNILLIDSILYGEPAYTGDVLKHAVLPAVALGLLTAGVFLRLVRVNLLQTLQSGYVEAARARGVRSRTVTLRHAFRNAMIPIVTVMGLQIATLLGGAVLTETTFEWKGLGYELAHYLSARDFVAVQGIVTFLALVVAVVSFFTDAIVALIDPRVRF</sequence>
<dbReference type="EMBL" id="FZOW01000002">
    <property type="protein sequence ID" value="SNS39103.1"/>
    <property type="molecule type" value="Genomic_DNA"/>
</dbReference>
<evidence type="ECO:0000256" key="3">
    <source>
        <dbReference type="ARBA" id="ARBA00022475"/>
    </source>
</evidence>
<name>A0A239E535_9NOCA</name>
<keyword evidence="5 7" id="KW-1133">Transmembrane helix</keyword>
<feature type="transmembrane region" description="Helical" evidence="7">
    <location>
        <begin position="162"/>
        <end position="183"/>
    </location>
</feature>
<evidence type="ECO:0000256" key="4">
    <source>
        <dbReference type="ARBA" id="ARBA00022692"/>
    </source>
</evidence>
<comment type="similarity">
    <text evidence="7">Belongs to the binding-protein-dependent transport system permease family.</text>
</comment>
<dbReference type="InterPro" id="IPR035906">
    <property type="entry name" value="MetI-like_sf"/>
</dbReference>
<feature type="domain" description="ABC transmembrane type-1" evidence="8">
    <location>
        <begin position="123"/>
        <end position="357"/>
    </location>
</feature>
<evidence type="ECO:0000259" key="8">
    <source>
        <dbReference type="PROSITE" id="PS50928"/>
    </source>
</evidence>
<reference evidence="10" key="1">
    <citation type="submission" date="2017-06" db="EMBL/GenBank/DDBJ databases">
        <authorList>
            <person name="Varghese N."/>
            <person name="Submissions S."/>
        </authorList>
    </citation>
    <scope>NUCLEOTIDE SEQUENCE [LARGE SCALE GENOMIC DNA]</scope>
    <source>
        <strain evidence="10">JCM 23211</strain>
    </source>
</reference>
<keyword evidence="2 7" id="KW-0813">Transport</keyword>
<evidence type="ECO:0000313" key="10">
    <source>
        <dbReference type="Proteomes" id="UP000198327"/>
    </source>
</evidence>
<feature type="transmembrane region" description="Helical" evidence="7">
    <location>
        <begin position="34"/>
        <end position="56"/>
    </location>
</feature>
<dbReference type="PROSITE" id="PS50928">
    <property type="entry name" value="ABC_TM1"/>
    <property type="match status" value="1"/>
</dbReference>
<dbReference type="Proteomes" id="UP000198327">
    <property type="component" value="Unassembled WGS sequence"/>
</dbReference>
<dbReference type="Pfam" id="PF00528">
    <property type="entry name" value="BPD_transp_1"/>
    <property type="match status" value="1"/>
</dbReference>
<accession>A0A239E535</accession>
<organism evidence="9 10">
    <name type="scientific">Rhodococcoides kyotonense</name>
    <dbReference type="NCBI Taxonomy" id="398843"/>
    <lineage>
        <taxon>Bacteria</taxon>
        <taxon>Bacillati</taxon>
        <taxon>Actinomycetota</taxon>
        <taxon>Actinomycetes</taxon>
        <taxon>Mycobacteriales</taxon>
        <taxon>Nocardiaceae</taxon>
        <taxon>Rhodococcoides</taxon>
    </lineage>
</organism>